<keyword evidence="6" id="KW-1185">Reference proteome</keyword>
<dbReference type="PROSITE" id="PS50088">
    <property type="entry name" value="ANK_REPEAT"/>
    <property type="match status" value="3"/>
</dbReference>
<feature type="repeat" description="ANK" evidence="1">
    <location>
        <begin position="724"/>
        <end position="756"/>
    </location>
</feature>
<dbReference type="PANTHER" id="PTHR45743:SF2">
    <property type="entry name" value="POTASSIUM CHANNEL AKT1"/>
    <property type="match status" value="1"/>
</dbReference>
<evidence type="ECO:0000313" key="5">
    <source>
        <dbReference type="EMBL" id="KAL1507685.1"/>
    </source>
</evidence>
<feature type="transmembrane region" description="Helical" evidence="3">
    <location>
        <begin position="199"/>
        <end position="218"/>
    </location>
</feature>
<dbReference type="Gene3D" id="2.60.120.10">
    <property type="entry name" value="Jelly Rolls"/>
    <property type="match status" value="1"/>
</dbReference>
<dbReference type="SMART" id="SM00248">
    <property type="entry name" value="ANK"/>
    <property type="match status" value="3"/>
</dbReference>
<feature type="repeat" description="ANK" evidence="1">
    <location>
        <begin position="757"/>
        <end position="789"/>
    </location>
</feature>
<organism evidence="5 6">
    <name type="scientific">Prymnesium parvum</name>
    <name type="common">Toxic golden alga</name>
    <dbReference type="NCBI Taxonomy" id="97485"/>
    <lineage>
        <taxon>Eukaryota</taxon>
        <taxon>Haptista</taxon>
        <taxon>Haptophyta</taxon>
        <taxon>Prymnesiophyceae</taxon>
        <taxon>Prymnesiales</taxon>
        <taxon>Prymnesiaceae</taxon>
        <taxon>Prymnesium</taxon>
    </lineage>
</organism>
<dbReference type="InterPro" id="IPR036770">
    <property type="entry name" value="Ankyrin_rpt-contain_sf"/>
</dbReference>
<evidence type="ECO:0000256" key="3">
    <source>
        <dbReference type="SAM" id="Phobius"/>
    </source>
</evidence>
<evidence type="ECO:0000256" key="1">
    <source>
        <dbReference type="PROSITE-ProRule" id="PRU00023"/>
    </source>
</evidence>
<dbReference type="Gene3D" id="1.25.40.20">
    <property type="entry name" value="Ankyrin repeat-containing domain"/>
    <property type="match status" value="2"/>
</dbReference>
<keyword evidence="3" id="KW-0472">Membrane</keyword>
<dbReference type="Pfam" id="PF13637">
    <property type="entry name" value="Ank_4"/>
    <property type="match status" value="1"/>
</dbReference>
<dbReference type="CDD" id="cd00038">
    <property type="entry name" value="CAP_ED"/>
    <property type="match status" value="1"/>
</dbReference>
<reference evidence="5 6" key="1">
    <citation type="journal article" date="2024" name="Science">
        <title>Giant polyketide synthase enzymes in the biosynthesis of giant marine polyether toxins.</title>
        <authorList>
            <person name="Fallon T.R."/>
            <person name="Shende V.V."/>
            <person name="Wierzbicki I.H."/>
            <person name="Pendleton A.L."/>
            <person name="Watervoot N.F."/>
            <person name="Auber R.P."/>
            <person name="Gonzalez D.J."/>
            <person name="Wisecaver J.H."/>
            <person name="Moore B.S."/>
        </authorList>
    </citation>
    <scope>NUCLEOTIDE SEQUENCE [LARGE SCALE GENOMIC DNA]</scope>
    <source>
        <strain evidence="5 6">12B1</strain>
    </source>
</reference>
<dbReference type="GO" id="GO:0005249">
    <property type="term" value="F:voltage-gated potassium channel activity"/>
    <property type="evidence" value="ECO:0007669"/>
    <property type="project" value="InterPro"/>
</dbReference>
<feature type="region of interest" description="Disordered" evidence="2">
    <location>
        <begin position="41"/>
        <end position="86"/>
    </location>
</feature>
<dbReference type="PROSITE" id="PS50297">
    <property type="entry name" value="ANK_REP_REGION"/>
    <property type="match status" value="1"/>
</dbReference>
<dbReference type="AlphaFoldDB" id="A0AB34IUT2"/>
<feature type="transmembrane region" description="Helical" evidence="3">
    <location>
        <begin position="397"/>
        <end position="422"/>
    </location>
</feature>
<dbReference type="Gene3D" id="1.20.5.190">
    <property type="match status" value="1"/>
</dbReference>
<proteinExistence type="predicted"/>
<dbReference type="InterPro" id="IPR014710">
    <property type="entry name" value="RmlC-like_jellyroll"/>
</dbReference>
<evidence type="ECO:0000256" key="2">
    <source>
        <dbReference type="SAM" id="MobiDB-lite"/>
    </source>
</evidence>
<dbReference type="SUPFAM" id="SSF51206">
    <property type="entry name" value="cAMP-binding domain-like"/>
    <property type="match status" value="1"/>
</dbReference>
<evidence type="ECO:0000259" key="4">
    <source>
        <dbReference type="PROSITE" id="PS50042"/>
    </source>
</evidence>
<name>A0AB34IUT2_PRYPA</name>
<feature type="transmembrane region" description="Helical" evidence="3">
    <location>
        <begin position="249"/>
        <end position="272"/>
    </location>
</feature>
<feature type="repeat" description="ANK" evidence="1">
    <location>
        <begin position="823"/>
        <end position="855"/>
    </location>
</feature>
<dbReference type="PROSITE" id="PS50096">
    <property type="entry name" value="IQ"/>
    <property type="match status" value="1"/>
</dbReference>
<comment type="caution">
    <text evidence="5">The sequence shown here is derived from an EMBL/GenBank/DDBJ whole genome shotgun (WGS) entry which is preliminary data.</text>
</comment>
<feature type="region of interest" description="Disordered" evidence="2">
    <location>
        <begin position="1"/>
        <end position="29"/>
    </location>
</feature>
<dbReference type="PROSITE" id="PS50042">
    <property type="entry name" value="CNMP_BINDING_3"/>
    <property type="match status" value="1"/>
</dbReference>
<protein>
    <recommendedName>
        <fullName evidence="4">Cyclic nucleotide-binding domain-containing protein</fullName>
    </recommendedName>
</protein>
<dbReference type="EMBL" id="JBGBPQ010000017">
    <property type="protein sequence ID" value="KAL1507685.1"/>
    <property type="molecule type" value="Genomic_DNA"/>
</dbReference>
<gene>
    <name evidence="5" type="ORF">AB1Y20_007299</name>
</gene>
<dbReference type="Pfam" id="PF00023">
    <property type="entry name" value="Ank"/>
    <property type="match status" value="1"/>
</dbReference>
<feature type="region of interest" description="Disordered" evidence="2">
    <location>
        <begin position="959"/>
        <end position="1000"/>
    </location>
</feature>
<dbReference type="InterPro" id="IPR000048">
    <property type="entry name" value="IQ_motif_EF-hand-BS"/>
</dbReference>
<dbReference type="SMART" id="SM00015">
    <property type="entry name" value="IQ"/>
    <property type="match status" value="2"/>
</dbReference>
<feature type="transmembrane region" description="Helical" evidence="3">
    <location>
        <begin position="161"/>
        <end position="184"/>
    </location>
</feature>
<accession>A0AB34IUT2</accession>
<sequence length="1000" mass="110111">MSRPTDSDDKPRERAPQSSAESPRAKPTLASLFIRASAQLQARSSARIADEHSSFPAKRRISLSHGPTRRKNRSAPSPTSVRRPLGKGSWAVAAATAYMPQLSTSEEISASTSPSTLKSRLTRQQLQSRVDVEAPRENFSLRARERAQQGYAAKYGLRQQALFWLSLGFFALSGLVLLPLRIAFAPDLLDGPQLLVVDVLAWASDLGFAALYCLGATIDRQSRAQEQKLRGEELSVSVPRSSMAHPLQLGVQVGLAMALPLLCDVVGTAIVLSNESFQGMRVHPLHWVGVLRLLHLLKQGELFAKLYTNWMVPHYSTFMFGQIVLATMSAHYCGCLLWFVARLNDFSESSWVGLHRPALLEPHTWQATQWLTAMYWATLTSTTVGYGDFYPVNDTELVIITLFVMANVVIMSNIIGGVSALATQVDLETALQRSRLDNVNHFVAAHRISDDVARTAREYLLYGMRSAEDSISSIDGLPAMITSKIREERFHDVIHAAPVFDDLSVETMQRVVTLVQEDVFFDDLQIVTFKGTADRLFLIVEGFAHVVMCFDGVDGQSWEEEVATLVPGATFGAEAWACSIPQPWTIRSHTRLRVISLTISDRREMEKRNPHDFYHIRRSLIQACSDVAATADAAAEGEAWPILPSARLKRLGWAVGAAPRTTAEALRQLKSQADGAAAQLRRAEWRVGQQMASLVCQYAERGDDAALDRLLGRLPLSVIPPDYDNRQGVHLAAAGGHVEALVVLLAHGADVNAVDRFARTPLREAVLHGKTEVIRLLREAGGELKLSTAEIASSLCSATAMADGALIRSYLAAGADPDAADYDKRTPLMLSAVEGASSICKVLLSQKANPTLTDRWGHTAAFEVKRWGHSALYELIKQAELDWEAREGQRAPPALPKFKSEGVVFCGVSVRGDQDEARSVAIIQAHCRGNFIRVRTLPLIQLRRAMALKIQAAWRGWSNRTQSARSERPKSERAKSERASQRRRSETEDEVSTLAGGAET</sequence>
<evidence type="ECO:0000313" key="6">
    <source>
        <dbReference type="Proteomes" id="UP001515480"/>
    </source>
</evidence>
<dbReference type="InterPro" id="IPR013099">
    <property type="entry name" value="K_chnl_dom"/>
</dbReference>
<dbReference type="Proteomes" id="UP001515480">
    <property type="component" value="Unassembled WGS sequence"/>
</dbReference>
<dbReference type="PANTHER" id="PTHR45743">
    <property type="entry name" value="POTASSIUM CHANNEL AKT1"/>
    <property type="match status" value="1"/>
</dbReference>
<feature type="region of interest" description="Disordered" evidence="2">
    <location>
        <begin position="104"/>
        <end position="124"/>
    </location>
</feature>
<dbReference type="SUPFAM" id="SSF81324">
    <property type="entry name" value="Voltage-gated potassium channels"/>
    <property type="match status" value="1"/>
</dbReference>
<feature type="compositionally biased region" description="Basic residues" evidence="2">
    <location>
        <begin position="57"/>
        <end position="73"/>
    </location>
</feature>
<feature type="transmembrane region" description="Helical" evidence="3">
    <location>
        <begin position="319"/>
        <end position="341"/>
    </location>
</feature>
<dbReference type="SUPFAM" id="SSF48403">
    <property type="entry name" value="Ankyrin repeat"/>
    <property type="match status" value="1"/>
</dbReference>
<dbReference type="InterPro" id="IPR018490">
    <property type="entry name" value="cNMP-bd_dom_sf"/>
</dbReference>
<keyword evidence="3" id="KW-1133">Transmembrane helix</keyword>
<dbReference type="InterPro" id="IPR002110">
    <property type="entry name" value="Ankyrin_rpt"/>
</dbReference>
<dbReference type="InterPro" id="IPR045319">
    <property type="entry name" value="KAT/AKT"/>
</dbReference>
<keyword evidence="1" id="KW-0040">ANK repeat</keyword>
<feature type="compositionally biased region" description="Basic and acidic residues" evidence="2">
    <location>
        <begin position="1"/>
        <end position="15"/>
    </location>
</feature>
<dbReference type="InterPro" id="IPR000595">
    <property type="entry name" value="cNMP-bd_dom"/>
</dbReference>
<feature type="domain" description="Cyclic nucleotide-binding" evidence="4">
    <location>
        <begin position="499"/>
        <end position="597"/>
    </location>
</feature>
<feature type="compositionally biased region" description="Basic and acidic residues" evidence="2">
    <location>
        <begin position="965"/>
        <end position="986"/>
    </location>
</feature>
<dbReference type="Pfam" id="PF07885">
    <property type="entry name" value="Ion_trans_2"/>
    <property type="match status" value="1"/>
</dbReference>
<keyword evidence="3" id="KW-0812">Transmembrane</keyword>
<dbReference type="Gene3D" id="1.10.287.70">
    <property type="match status" value="1"/>
</dbReference>